<reference evidence="1 2" key="1">
    <citation type="journal article" date="2014" name="Genome Announc.">
        <title>Complete Genome Sequence of Polychlorinated Biphenyl Degrader Comamonas testosteroni TK102 (NBRC 109938).</title>
        <authorList>
            <person name="Fukuda K."/>
            <person name="Hosoyama A."/>
            <person name="Tsuchikane K."/>
            <person name="Ohji S."/>
            <person name="Yamazoe A."/>
            <person name="Fujita N."/>
            <person name="Shintani M."/>
            <person name="Kimbara K."/>
        </authorList>
    </citation>
    <scope>NUCLEOTIDE SEQUENCE [LARGE SCALE GENOMIC DNA]</scope>
    <source>
        <strain evidence="1">TK102</strain>
    </source>
</reference>
<evidence type="ECO:0008006" key="3">
    <source>
        <dbReference type="Google" id="ProtNLM"/>
    </source>
</evidence>
<dbReference type="Proteomes" id="UP000028782">
    <property type="component" value="Chromosome"/>
</dbReference>
<name>A0A076PMN4_COMTE</name>
<gene>
    <name evidence="1" type="ORF">O987_08955</name>
</gene>
<evidence type="ECO:0000313" key="2">
    <source>
        <dbReference type="Proteomes" id="UP000028782"/>
    </source>
</evidence>
<dbReference type="EMBL" id="CP006704">
    <property type="protein sequence ID" value="AIJ45926.1"/>
    <property type="molecule type" value="Genomic_DNA"/>
</dbReference>
<organism evidence="1 2">
    <name type="scientific">Comamonas testosteroni TK102</name>
    <dbReference type="NCBI Taxonomy" id="1392005"/>
    <lineage>
        <taxon>Bacteria</taxon>
        <taxon>Pseudomonadati</taxon>
        <taxon>Pseudomonadota</taxon>
        <taxon>Betaproteobacteria</taxon>
        <taxon>Burkholderiales</taxon>
        <taxon>Comamonadaceae</taxon>
        <taxon>Comamonas</taxon>
    </lineage>
</organism>
<accession>A0A076PMN4</accession>
<dbReference type="KEGG" id="ctes:O987_08955"/>
<protein>
    <recommendedName>
        <fullName evidence="3">Inovirus Gp2 family protein</fullName>
    </recommendedName>
</protein>
<dbReference type="HOGENOM" id="CLU_056904_0_0_4"/>
<evidence type="ECO:0000313" key="1">
    <source>
        <dbReference type="EMBL" id="AIJ45926.1"/>
    </source>
</evidence>
<dbReference type="RefSeq" id="WP_080731486.1">
    <property type="nucleotide sequence ID" value="NZ_CP006704.1"/>
</dbReference>
<proteinExistence type="predicted"/>
<dbReference type="AlphaFoldDB" id="A0A076PMN4"/>
<sequence length="405" mass="47342">MKKLIHPASSLDVSTSTEDDEAPVYMRGADGVVLNSMIQNVVEWTLRTPHVYPFNLEIHKQKYKYEIVVYQKSIFELIYEVSFLVGRNIDISSECFVEINPAALVVLEGTKEWLTAKHKKVNEWVMHLIFEMSYNEFRIQSDDVQLEIKKAVNDLSLFLHKNLMQAGGNDLLHSFKRNSMECYKQLMLVGEQSWTQHDSILLIRLDWGEPYRVPDMRAKFASQQDYEARFKQVSAIRDKMLKILRKMFKDDLVFFAWKIECAPIKGLHIHWLIGLNGAKHRDRINVPRMIAEKWDEKLGADGAYTRNPSIRQKHEEATLRVINYSDPLLWRIMGGYVDYLTKVDYLTRFRAPGKMRSFGCTKLKEITASKKGPKRSKKMPKLDMLAVRRPLKELSDEMGWKEYKA</sequence>